<dbReference type="InterPro" id="IPR003439">
    <property type="entry name" value="ABC_transporter-like_ATP-bd"/>
</dbReference>
<dbReference type="PROSITE" id="PS50893">
    <property type="entry name" value="ABC_TRANSPORTER_2"/>
    <property type="match status" value="1"/>
</dbReference>
<dbReference type="AlphaFoldDB" id="A0A2Z2K8R3"/>
<evidence type="ECO:0000256" key="2">
    <source>
        <dbReference type="ARBA" id="ARBA00022741"/>
    </source>
</evidence>
<dbReference type="PANTHER" id="PTHR42939">
    <property type="entry name" value="ABC TRANSPORTER ATP-BINDING PROTEIN ALBC-RELATED"/>
    <property type="match status" value="1"/>
</dbReference>
<dbReference type="PANTHER" id="PTHR42939:SF3">
    <property type="entry name" value="ABC TRANSPORTER ATP-BINDING COMPONENT"/>
    <property type="match status" value="1"/>
</dbReference>
<keyword evidence="2" id="KW-0547">Nucleotide-binding</keyword>
<dbReference type="Gene3D" id="3.40.50.300">
    <property type="entry name" value="P-loop containing nucleotide triphosphate hydrolases"/>
    <property type="match status" value="1"/>
</dbReference>
<dbReference type="InterPro" id="IPR027417">
    <property type="entry name" value="P-loop_NTPase"/>
</dbReference>
<dbReference type="PROSITE" id="PS00211">
    <property type="entry name" value="ABC_TRANSPORTER_1"/>
    <property type="match status" value="1"/>
</dbReference>
<reference evidence="5 6" key="1">
    <citation type="submission" date="2017-06" db="EMBL/GenBank/DDBJ databases">
        <title>Complete genome sequence of Paenibacillus donghaensis KCTC 13049T isolated from East Sea sediment, South Korea.</title>
        <authorList>
            <person name="Jung B.K."/>
            <person name="Hong S.-J."/>
            <person name="Shin J.-H."/>
        </authorList>
    </citation>
    <scope>NUCLEOTIDE SEQUENCE [LARGE SCALE GENOMIC DNA]</scope>
    <source>
        <strain evidence="5 6">KCTC 13049</strain>
    </source>
</reference>
<keyword evidence="1" id="KW-0813">Transport</keyword>
<feature type="domain" description="ABC transporter" evidence="4">
    <location>
        <begin position="3"/>
        <end position="231"/>
    </location>
</feature>
<dbReference type="OrthoDB" id="9804819at2"/>
<dbReference type="GO" id="GO:0016887">
    <property type="term" value="F:ATP hydrolysis activity"/>
    <property type="evidence" value="ECO:0007669"/>
    <property type="project" value="InterPro"/>
</dbReference>
<evidence type="ECO:0000313" key="6">
    <source>
        <dbReference type="Proteomes" id="UP000249890"/>
    </source>
</evidence>
<protein>
    <submittedName>
        <fullName evidence="5">Sodium ABC transporter ATP-binding protein</fullName>
    </submittedName>
</protein>
<name>A0A2Z2K8R3_9BACL</name>
<dbReference type="CDD" id="cd03230">
    <property type="entry name" value="ABC_DR_subfamily_A"/>
    <property type="match status" value="1"/>
</dbReference>
<evidence type="ECO:0000256" key="3">
    <source>
        <dbReference type="ARBA" id="ARBA00022840"/>
    </source>
</evidence>
<dbReference type="SUPFAM" id="SSF52540">
    <property type="entry name" value="P-loop containing nucleoside triphosphate hydrolases"/>
    <property type="match status" value="1"/>
</dbReference>
<dbReference type="InterPro" id="IPR051782">
    <property type="entry name" value="ABC_Transporter_VariousFunc"/>
</dbReference>
<keyword evidence="3 5" id="KW-0067">ATP-binding</keyword>
<proteinExistence type="predicted"/>
<dbReference type="InterPro" id="IPR003593">
    <property type="entry name" value="AAA+_ATPase"/>
</dbReference>
<dbReference type="SMART" id="SM00382">
    <property type="entry name" value="AAA"/>
    <property type="match status" value="1"/>
</dbReference>
<dbReference type="KEGG" id="pdh:B9T62_13525"/>
<organism evidence="5 6">
    <name type="scientific">Paenibacillus donghaensis</name>
    <dbReference type="NCBI Taxonomy" id="414771"/>
    <lineage>
        <taxon>Bacteria</taxon>
        <taxon>Bacillati</taxon>
        <taxon>Bacillota</taxon>
        <taxon>Bacilli</taxon>
        <taxon>Bacillales</taxon>
        <taxon>Paenibacillaceae</taxon>
        <taxon>Paenibacillus</taxon>
    </lineage>
</organism>
<evidence type="ECO:0000259" key="4">
    <source>
        <dbReference type="PROSITE" id="PS50893"/>
    </source>
</evidence>
<dbReference type="RefSeq" id="WP_087915706.1">
    <property type="nucleotide sequence ID" value="NZ_CP021780.1"/>
</dbReference>
<sequence length="291" mass="33197">MSNNVIEISQVSKTYNRFAIKELDFTIRKGFITGLIGPNGAGKTTLIKMIMGMVYPDQGSIRIFGEENLLHAASIKDRIGYVSDENYYYEHLTVKQMKKITAPFYSQWNEELCQRYLDHFKLPEDKKIKELSKGMKMKFALAIALSHGAELLIMDEPTAGLDPVFRRELLDLLSEHIQDENKSILFSTHNTTDLGRIADYIVFVNDGKLVFDEMKDVLPEKYMLVKGGKELLDRDVRAWFTGLRETAHGFEGLVSNRAEGEKYFKSIAICETPTLEEIMYFTVKGSGTLHV</sequence>
<dbReference type="EMBL" id="CP021780">
    <property type="protein sequence ID" value="ASA21697.1"/>
    <property type="molecule type" value="Genomic_DNA"/>
</dbReference>
<dbReference type="Pfam" id="PF00005">
    <property type="entry name" value="ABC_tran"/>
    <property type="match status" value="1"/>
</dbReference>
<keyword evidence="6" id="KW-1185">Reference proteome</keyword>
<accession>A0A2Z2K8R3</accession>
<dbReference type="InterPro" id="IPR017871">
    <property type="entry name" value="ABC_transporter-like_CS"/>
</dbReference>
<evidence type="ECO:0000313" key="5">
    <source>
        <dbReference type="EMBL" id="ASA21697.1"/>
    </source>
</evidence>
<gene>
    <name evidence="5" type="ORF">B9T62_13525</name>
</gene>
<evidence type="ECO:0000256" key="1">
    <source>
        <dbReference type="ARBA" id="ARBA00022448"/>
    </source>
</evidence>
<dbReference type="Proteomes" id="UP000249890">
    <property type="component" value="Chromosome"/>
</dbReference>
<dbReference type="GO" id="GO:0005524">
    <property type="term" value="F:ATP binding"/>
    <property type="evidence" value="ECO:0007669"/>
    <property type="project" value="UniProtKB-KW"/>
</dbReference>